<dbReference type="PANTHER" id="PTHR10380:SF173">
    <property type="entry name" value="CUTICULAR PROTEIN 47EF, ISOFORM C-RELATED"/>
    <property type="match status" value="1"/>
</dbReference>
<keyword evidence="4" id="KW-1185">Reference proteome</keyword>
<name>A0AAW0SMJ4_SCYPA</name>
<evidence type="ECO:0000256" key="1">
    <source>
        <dbReference type="ARBA" id="ARBA00022460"/>
    </source>
</evidence>
<dbReference type="Proteomes" id="UP001487740">
    <property type="component" value="Unassembled WGS sequence"/>
</dbReference>
<organism evidence="3 4">
    <name type="scientific">Scylla paramamosain</name>
    <name type="common">Mud crab</name>
    <dbReference type="NCBI Taxonomy" id="85552"/>
    <lineage>
        <taxon>Eukaryota</taxon>
        <taxon>Metazoa</taxon>
        <taxon>Ecdysozoa</taxon>
        <taxon>Arthropoda</taxon>
        <taxon>Crustacea</taxon>
        <taxon>Multicrustacea</taxon>
        <taxon>Malacostraca</taxon>
        <taxon>Eumalacostraca</taxon>
        <taxon>Eucarida</taxon>
        <taxon>Decapoda</taxon>
        <taxon>Pleocyemata</taxon>
        <taxon>Brachyura</taxon>
        <taxon>Eubrachyura</taxon>
        <taxon>Portunoidea</taxon>
        <taxon>Portunidae</taxon>
        <taxon>Portuninae</taxon>
        <taxon>Scylla</taxon>
    </lineage>
</organism>
<proteinExistence type="predicted"/>
<dbReference type="InterPro" id="IPR000618">
    <property type="entry name" value="Insect_cuticle"/>
</dbReference>
<evidence type="ECO:0000313" key="3">
    <source>
        <dbReference type="EMBL" id="KAK8376573.1"/>
    </source>
</evidence>
<dbReference type="PROSITE" id="PS00233">
    <property type="entry name" value="CHIT_BIND_RR_1"/>
    <property type="match status" value="1"/>
</dbReference>
<dbReference type="PANTHER" id="PTHR10380">
    <property type="entry name" value="CUTICLE PROTEIN"/>
    <property type="match status" value="1"/>
</dbReference>
<protein>
    <recommendedName>
        <fullName evidence="5">Cuticle protein</fullName>
    </recommendedName>
</protein>
<dbReference type="Pfam" id="PF00379">
    <property type="entry name" value="Chitin_bind_4"/>
    <property type="match status" value="1"/>
</dbReference>
<reference evidence="3 4" key="1">
    <citation type="submission" date="2023-03" db="EMBL/GenBank/DDBJ databases">
        <title>High-quality genome of Scylla paramamosain provides insights in environmental adaptation.</title>
        <authorList>
            <person name="Zhang L."/>
        </authorList>
    </citation>
    <scope>NUCLEOTIDE SEQUENCE [LARGE SCALE GENOMIC DNA]</scope>
    <source>
        <strain evidence="3">LZ_2023a</strain>
        <tissue evidence="3">Muscle</tissue>
    </source>
</reference>
<dbReference type="GO" id="GO:0062129">
    <property type="term" value="C:chitin-based extracellular matrix"/>
    <property type="evidence" value="ECO:0007669"/>
    <property type="project" value="TreeGrafter"/>
</dbReference>
<gene>
    <name evidence="3" type="ORF">O3P69_009888</name>
</gene>
<sequence length="138" mass="14881">MLLVVVASAAAAPQRYQTQPTYRPSPGPFIPILVDERDGPYADGTYSFNFETGNGISRNERGYPGGPEGAVVSSGGWSFTFPDGTPAVFTFEADGDGYRPVSNLIPTPHPLPAHAIEQIEFARRNPTPASRPAPYRPF</sequence>
<comment type="caution">
    <text evidence="3">The sequence shown here is derived from an EMBL/GenBank/DDBJ whole genome shotgun (WGS) entry which is preliminary data.</text>
</comment>
<dbReference type="EMBL" id="JARAKH010000048">
    <property type="protein sequence ID" value="KAK8376573.1"/>
    <property type="molecule type" value="Genomic_DNA"/>
</dbReference>
<evidence type="ECO:0000313" key="4">
    <source>
        <dbReference type="Proteomes" id="UP001487740"/>
    </source>
</evidence>
<evidence type="ECO:0000256" key="2">
    <source>
        <dbReference type="PROSITE-ProRule" id="PRU00497"/>
    </source>
</evidence>
<dbReference type="InterPro" id="IPR031311">
    <property type="entry name" value="CHIT_BIND_RR_consensus"/>
</dbReference>
<accession>A0AAW0SMJ4</accession>
<dbReference type="GO" id="GO:0008010">
    <property type="term" value="F:structural constituent of chitin-based larval cuticle"/>
    <property type="evidence" value="ECO:0007669"/>
    <property type="project" value="TreeGrafter"/>
</dbReference>
<keyword evidence="1 2" id="KW-0193">Cuticle</keyword>
<dbReference type="PROSITE" id="PS51155">
    <property type="entry name" value="CHIT_BIND_RR_2"/>
    <property type="match status" value="1"/>
</dbReference>
<evidence type="ECO:0008006" key="5">
    <source>
        <dbReference type="Google" id="ProtNLM"/>
    </source>
</evidence>
<dbReference type="AlphaFoldDB" id="A0AAW0SMJ4"/>
<dbReference type="InterPro" id="IPR050468">
    <property type="entry name" value="Cuticle_Struct_Prot"/>
</dbReference>